<dbReference type="PATRIC" id="fig|1116213.3.peg.275"/>
<dbReference type="PANTHER" id="PTHR33175:SF3">
    <property type="entry name" value="DNA-BINDING PROTEIN HU-BETA"/>
    <property type="match status" value="1"/>
</dbReference>
<dbReference type="KEGG" id="mhb:MHM_02600"/>
<dbReference type="Pfam" id="PF00216">
    <property type="entry name" value="Bac_DNA_binding"/>
    <property type="match status" value="1"/>
</dbReference>
<sequence>MTKKELIGIIANKVGLDHQSVSGVLREYQYLLLTQLKQDGKATMMALGALKIATRSARSGYNPAVKTFIDIPAKEVPRFAASKKLKDFIAGDKSDIFSFEY</sequence>
<dbReference type="AlphaFoldDB" id="G8C380"/>
<dbReference type="SMART" id="SM00411">
    <property type="entry name" value="BHL"/>
    <property type="match status" value="1"/>
</dbReference>
<protein>
    <submittedName>
        <fullName evidence="4">DNA-binding protein hu-alpha</fullName>
    </submittedName>
</protein>
<evidence type="ECO:0000256" key="3">
    <source>
        <dbReference type="RuleBase" id="RU003939"/>
    </source>
</evidence>
<evidence type="ECO:0000256" key="1">
    <source>
        <dbReference type="ARBA" id="ARBA00023067"/>
    </source>
</evidence>
<reference evidence="4" key="1">
    <citation type="submission" date="2011-11" db="EMBL/GenBank/DDBJ databases">
        <title>Complete genome sequence of Candidatus Mycoplasma haemominutum.</title>
        <authorList>
            <person name="Barker E.N."/>
            <person name="Darby A.C."/>
            <person name="Helps C.R."/>
            <person name="Peters I.R."/>
            <person name="Hughes M.A."/>
            <person name="Radford A.D."/>
            <person name="Novacco M."/>
            <person name="Boretti F."/>
            <person name="Hofmann-Lehmann R."/>
            <person name="Tasker S."/>
        </authorList>
    </citation>
    <scope>NUCLEOTIDE SEQUENCE</scope>
    <source>
        <strain evidence="4">Birmingham 1</strain>
    </source>
</reference>
<gene>
    <name evidence="4" type="primary">hupA</name>
    <name evidence="4" type="ORF">MHM_02600</name>
</gene>
<keyword evidence="1" id="KW-0226">DNA condensation</keyword>
<accession>G8C380</accession>
<comment type="similarity">
    <text evidence="3">Belongs to the bacterial histone-like protein family.</text>
</comment>
<evidence type="ECO:0000256" key="2">
    <source>
        <dbReference type="ARBA" id="ARBA00023125"/>
    </source>
</evidence>
<dbReference type="InterPro" id="IPR000119">
    <property type="entry name" value="Hist_DNA-bd"/>
</dbReference>
<dbReference type="GO" id="GO:0003677">
    <property type="term" value="F:DNA binding"/>
    <property type="evidence" value="ECO:0007669"/>
    <property type="project" value="UniProtKB-KW"/>
</dbReference>
<dbReference type="GO" id="GO:0030261">
    <property type="term" value="P:chromosome condensation"/>
    <property type="evidence" value="ECO:0007669"/>
    <property type="project" value="UniProtKB-KW"/>
</dbReference>
<dbReference type="SUPFAM" id="SSF47729">
    <property type="entry name" value="IHF-like DNA-binding proteins"/>
    <property type="match status" value="1"/>
</dbReference>
<keyword evidence="2 4" id="KW-0238">DNA-binding</keyword>
<dbReference type="GO" id="GO:0005829">
    <property type="term" value="C:cytosol"/>
    <property type="evidence" value="ECO:0007669"/>
    <property type="project" value="TreeGrafter"/>
</dbReference>
<evidence type="ECO:0000313" key="4">
    <source>
        <dbReference type="EMBL" id="CCE66778.1"/>
    </source>
</evidence>
<dbReference type="GO" id="GO:0030527">
    <property type="term" value="F:structural constituent of chromatin"/>
    <property type="evidence" value="ECO:0007669"/>
    <property type="project" value="InterPro"/>
</dbReference>
<proteinExistence type="inferred from homology"/>
<name>G8C380_9MOLU</name>
<dbReference type="RefSeq" id="WP_015511643.1">
    <property type="nucleotide sequence ID" value="NC_021007.1"/>
</dbReference>
<dbReference type="InterPro" id="IPR010992">
    <property type="entry name" value="IHF-like_DNA-bd_dom_sf"/>
</dbReference>
<reference evidence="4" key="2">
    <citation type="submission" date="2011-11" db="EMBL/GenBank/DDBJ databases">
        <authorList>
            <person name="Barker E."/>
        </authorList>
    </citation>
    <scope>NUCLEOTIDE SEQUENCE</scope>
    <source>
        <strain evidence="4">Birmingham 1</strain>
    </source>
</reference>
<dbReference type="CDD" id="cd00591">
    <property type="entry name" value="HU_IHF"/>
    <property type="match status" value="1"/>
</dbReference>
<dbReference type="PANTHER" id="PTHR33175">
    <property type="entry name" value="DNA-BINDING PROTEIN HU"/>
    <property type="match status" value="1"/>
</dbReference>
<organism evidence="4">
    <name type="scientific">Candidatus Mycoplasma haematominutum 'Birmingham 1'</name>
    <dbReference type="NCBI Taxonomy" id="1116213"/>
    <lineage>
        <taxon>Bacteria</taxon>
        <taxon>Bacillati</taxon>
        <taxon>Mycoplasmatota</taxon>
        <taxon>Mollicutes</taxon>
        <taxon>Mycoplasmataceae</taxon>
        <taxon>Mycoplasma</taxon>
    </lineage>
</organism>
<dbReference type="HOGENOM" id="CLU_105066_3_1_14"/>
<dbReference type="Gene3D" id="4.10.520.10">
    <property type="entry name" value="IHF-like DNA-binding proteins"/>
    <property type="match status" value="1"/>
</dbReference>
<dbReference type="OrthoDB" id="9799835at2"/>
<dbReference type="EMBL" id="HE613254">
    <property type="protein sequence ID" value="CCE66778.1"/>
    <property type="molecule type" value="Genomic_DNA"/>
</dbReference>